<name>A0A7J5YID8_DISMA</name>
<gene>
    <name evidence="2" type="ORF">F7725_021076</name>
</gene>
<sequence length="272" mass="31015">MINTEMILLSSSLMISTNVSKESSVLEDAVVLKEGEVQKRAQGRKRLGKKNFKKRWLRLTNRELSYHKHKGKEALCIINVKNIQAVEKLDESAFNRKNMFQVVHCEKLLYVQAGNCVEAGEWLEVLGPVSRCNEGALLLPPLKLQRGIVAVLQEPEQQRPRLQALHHVVSVTPPLCVTVLANLQLDIDCDRETERIFSLLSANDAKLQNMEDACASMAVYQGPQREQEDYSKFTIQEPKETFQTLKQLRNIMEELQRQHNIRSDTAAQYGSM</sequence>
<evidence type="ECO:0000259" key="1">
    <source>
        <dbReference type="PROSITE" id="PS50003"/>
    </source>
</evidence>
<dbReference type="InterPro" id="IPR011993">
    <property type="entry name" value="PH-like_dom_sf"/>
</dbReference>
<protein>
    <recommendedName>
        <fullName evidence="1">PH domain-containing protein</fullName>
    </recommendedName>
</protein>
<dbReference type="PANTHER" id="PTHR10194:SF21">
    <property type="entry name" value="RAS GTPASE-ACTIVATING PROTEIN 2"/>
    <property type="match status" value="1"/>
</dbReference>
<evidence type="ECO:0000313" key="3">
    <source>
        <dbReference type="Proteomes" id="UP000518266"/>
    </source>
</evidence>
<dbReference type="PROSITE" id="PS50003">
    <property type="entry name" value="PH_DOMAIN"/>
    <property type="match status" value="1"/>
</dbReference>
<dbReference type="OrthoDB" id="1562946at2759"/>
<dbReference type="PANTHER" id="PTHR10194">
    <property type="entry name" value="RAS GTPASE-ACTIVATING PROTEINS"/>
    <property type="match status" value="1"/>
</dbReference>
<dbReference type="SUPFAM" id="SSF50729">
    <property type="entry name" value="PH domain-like"/>
    <property type="match status" value="1"/>
</dbReference>
<reference evidence="2 3" key="1">
    <citation type="submission" date="2020-03" db="EMBL/GenBank/DDBJ databases">
        <title>Dissostichus mawsoni Genome sequencing and assembly.</title>
        <authorList>
            <person name="Park H."/>
        </authorList>
    </citation>
    <scope>NUCLEOTIDE SEQUENCE [LARGE SCALE GENOMIC DNA]</scope>
    <source>
        <strain evidence="2">DM0001</strain>
        <tissue evidence="2">Muscle</tissue>
    </source>
</reference>
<comment type="caution">
    <text evidence="2">The sequence shown here is derived from an EMBL/GenBank/DDBJ whole genome shotgun (WGS) entry which is preliminary data.</text>
</comment>
<dbReference type="InterPro" id="IPR001849">
    <property type="entry name" value="PH_domain"/>
</dbReference>
<dbReference type="Pfam" id="PF00169">
    <property type="entry name" value="PH"/>
    <property type="match status" value="1"/>
</dbReference>
<dbReference type="SMART" id="SM00233">
    <property type="entry name" value="PH"/>
    <property type="match status" value="1"/>
</dbReference>
<feature type="domain" description="PH" evidence="1">
    <location>
        <begin position="30"/>
        <end position="131"/>
    </location>
</feature>
<keyword evidence="3" id="KW-1185">Reference proteome</keyword>
<dbReference type="EMBL" id="JAAKFY010000013">
    <property type="protein sequence ID" value="KAF3848048.1"/>
    <property type="molecule type" value="Genomic_DNA"/>
</dbReference>
<evidence type="ECO:0000313" key="2">
    <source>
        <dbReference type="EMBL" id="KAF3848048.1"/>
    </source>
</evidence>
<dbReference type="Proteomes" id="UP000518266">
    <property type="component" value="Unassembled WGS sequence"/>
</dbReference>
<proteinExistence type="predicted"/>
<dbReference type="InterPro" id="IPR039360">
    <property type="entry name" value="Ras_GTPase"/>
</dbReference>
<dbReference type="AlphaFoldDB" id="A0A7J5YID8"/>
<accession>A0A7J5YID8</accession>
<organism evidence="2 3">
    <name type="scientific">Dissostichus mawsoni</name>
    <name type="common">Antarctic cod</name>
    <dbReference type="NCBI Taxonomy" id="36200"/>
    <lineage>
        <taxon>Eukaryota</taxon>
        <taxon>Metazoa</taxon>
        <taxon>Chordata</taxon>
        <taxon>Craniata</taxon>
        <taxon>Vertebrata</taxon>
        <taxon>Euteleostomi</taxon>
        <taxon>Actinopterygii</taxon>
        <taxon>Neopterygii</taxon>
        <taxon>Teleostei</taxon>
        <taxon>Neoteleostei</taxon>
        <taxon>Acanthomorphata</taxon>
        <taxon>Eupercaria</taxon>
        <taxon>Perciformes</taxon>
        <taxon>Notothenioidei</taxon>
        <taxon>Nototheniidae</taxon>
        <taxon>Dissostichus</taxon>
    </lineage>
</organism>
<dbReference type="Gene3D" id="2.30.29.30">
    <property type="entry name" value="Pleckstrin-homology domain (PH domain)/Phosphotyrosine-binding domain (PTB)"/>
    <property type="match status" value="1"/>
</dbReference>